<evidence type="ECO:0000256" key="17">
    <source>
        <dbReference type="ARBA" id="ARBA00034549"/>
    </source>
</evidence>
<protein>
    <recommendedName>
        <fullName evidence="17">Phosphomevalonate kinase</fullName>
        <ecNumber evidence="3">2.7.4.2</ecNumber>
    </recommendedName>
</protein>
<dbReference type="GeneID" id="113210356"/>
<keyword evidence="7" id="KW-0808">Transferase</keyword>
<keyword evidence="9 20" id="KW-0418">Kinase</keyword>
<dbReference type="NCBIfam" id="TIGR01223">
    <property type="entry name" value="Pmev_kin_anim"/>
    <property type="match status" value="1"/>
</dbReference>
<dbReference type="GO" id="GO:0019287">
    <property type="term" value="P:isopentenyl diphosphate biosynthetic process, mevalonate pathway"/>
    <property type="evidence" value="ECO:0007669"/>
    <property type="project" value="UniProtKB-UniPathway"/>
</dbReference>
<dbReference type="OrthoDB" id="2401875at2759"/>
<evidence type="ECO:0000256" key="14">
    <source>
        <dbReference type="ARBA" id="ARBA00023098"/>
    </source>
</evidence>
<evidence type="ECO:0000256" key="12">
    <source>
        <dbReference type="ARBA" id="ARBA00022955"/>
    </source>
</evidence>
<evidence type="ECO:0000256" key="2">
    <source>
        <dbReference type="ARBA" id="ARBA00005017"/>
    </source>
</evidence>
<dbReference type="RefSeq" id="XP_026284109.1">
    <property type="nucleotide sequence ID" value="XM_026428324.2"/>
</dbReference>
<name>A0A6J1SS25_FRAOC</name>
<evidence type="ECO:0000313" key="19">
    <source>
        <dbReference type="Proteomes" id="UP000504606"/>
    </source>
</evidence>
<keyword evidence="15" id="KW-1207">Sterol metabolism</keyword>
<dbReference type="PANTHER" id="PTHR13101">
    <property type="entry name" value="PHOSPHOMEVALONATE KINASE"/>
    <property type="match status" value="1"/>
</dbReference>
<dbReference type="Pfam" id="PF04275">
    <property type="entry name" value="P-mevalo_kinase"/>
    <property type="match status" value="1"/>
</dbReference>
<gene>
    <name evidence="20" type="primary">LOC113210356</name>
</gene>
<dbReference type="InterPro" id="IPR005919">
    <property type="entry name" value="Pmev_kin_anim"/>
</dbReference>
<evidence type="ECO:0000256" key="4">
    <source>
        <dbReference type="ARBA" id="ARBA00022490"/>
    </source>
</evidence>
<dbReference type="UniPathway" id="UPA00057">
    <property type="reaction ID" value="UER00099"/>
</dbReference>
<feature type="binding site" evidence="18">
    <location>
        <position position="183"/>
    </location>
    <ligand>
        <name>substrate</name>
    </ligand>
</feature>
<dbReference type="PANTHER" id="PTHR13101:SF1">
    <property type="entry name" value="PHOSPHOMEVALONATE KINASE"/>
    <property type="match status" value="1"/>
</dbReference>
<accession>A0A6J1SS25</accession>
<evidence type="ECO:0000313" key="20">
    <source>
        <dbReference type="RefSeq" id="XP_026284109.1"/>
    </source>
</evidence>
<evidence type="ECO:0000256" key="7">
    <source>
        <dbReference type="ARBA" id="ARBA00022679"/>
    </source>
</evidence>
<keyword evidence="6" id="KW-0153">Cholesterol metabolism</keyword>
<evidence type="ECO:0000256" key="16">
    <source>
        <dbReference type="ARBA" id="ARBA00023221"/>
    </source>
</evidence>
<dbReference type="Proteomes" id="UP000504606">
    <property type="component" value="Unplaced"/>
</dbReference>
<keyword evidence="19" id="KW-1185">Reference proteome</keyword>
<dbReference type="Gene3D" id="3.40.50.300">
    <property type="entry name" value="P-loop containing nucleotide triphosphate hydrolases"/>
    <property type="match status" value="1"/>
</dbReference>
<keyword evidence="4" id="KW-0963">Cytoplasm</keyword>
<evidence type="ECO:0000256" key="1">
    <source>
        <dbReference type="ARBA" id="ARBA00004514"/>
    </source>
</evidence>
<evidence type="ECO:0000256" key="6">
    <source>
        <dbReference type="ARBA" id="ARBA00022548"/>
    </source>
</evidence>
<dbReference type="GO" id="GO:0004631">
    <property type="term" value="F:phosphomevalonate kinase activity"/>
    <property type="evidence" value="ECO:0007669"/>
    <property type="project" value="UniProtKB-EC"/>
</dbReference>
<keyword evidence="13" id="KW-0756">Sterol biosynthesis</keyword>
<dbReference type="KEGG" id="foc:113210356"/>
<feature type="binding site" evidence="18">
    <location>
        <position position="154"/>
    </location>
    <ligand>
        <name>ATP</name>
        <dbReference type="ChEBI" id="CHEBI:30616"/>
    </ligand>
</feature>
<evidence type="ECO:0000256" key="3">
    <source>
        <dbReference type="ARBA" id="ARBA00012958"/>
    </source>
</evidence>
<keyword evidence="11 18" id="KW-0067">ATP-binding</keyword>
<keyword evidence="16" id="KW-0753">Steroid metabolism</keyword>
<dbReference type="GO" id="GO:0005829">
    <property type="term" value="C:cytosol"/>
    <property type="evidence" value="ECO:0007669"/>
    <property type="project" value="UniProtKB-SubCell"/>
</dbReference>
<evidence type="ECO:0000256" key="15">
    <source>
        <dbReference type="ARBA" id="ARBA00023166"/>
    </source>
</evidence>
<feature type="binding site" evidence="18">
    <location>
        <begin position="27"/>
        <end position="33"/>
    </location>
    <ligand>
        <name>ATP</name>
        <dbReference type="ChEBI" id="CHEBI:30616"/>
    </ligand>
</feature>
<dbReference type="EC" id="2.7.4.2" evidence="3"/>
<sequence>MSRSEAVSATIGRGTGNPKRVFLFSGKRKCGKDYITDLLLERIGEENTVIIKISSPIKSHWAEEKGLDLHKLMSANQYKENFRQDMIIWSESVRAKDPGYFCRKAVDMYKAQEKPIWVVSDIRRKTDIKWFTEEYGDAVRTVRVVADESVRQRRGYVFTKGVDDIASECDLDDVLEWNWSIINNGDESEVDRCLKLFIDDIESVL</sequence>
<evidence type="ECO:0000256" key="10">
    <source>
        <dbReference type="ARBA" id="ARBA00022778"/>
    </source>
</evidence>
<keyword evidence="12" id="KW-0752">Steroid biosynthesis</keyword>
<dbReference type="SUPFAM" id="SSF52540">
    <property type="entry name" value="P-loop containing nucleoside triphosphate hydrolases"/>
    <property type="match status" value="1"/>
</dbReference>
<evidence type="ECO:0000256" key="9">
    <source>
        <dbReference type="ARBA" id="ARBA00022777"/>
    </source>
</evidence>
<comment type="subcellular location">
    <subcellularLocation>
        <location evidence="1">Cytoplasm</location>
        <location evidence="1">Cytosol</location>
    </subcellularLocation>
</comment>
<dbReference type="FunFam" id="3.40.50.300:FF:001026">
    <property type="entry name" value="Phosphomevalonate kinase"/>
    <property type="match status" value="1"/>
</dbReference>
<organism evidence="19 20">
    <name type="scientific">Frankliniella occidentalis</name>
    <name type="common">Western flower thrips</name>
    <name type="synonym">Euthrips occidentalis</name>
    <dbReference type="NCBI Taxonomy" id="133901"/>
    <lineage>
        <taxon>Eukaryota</taxon>
        <taxon>Metazoa</taxon>
        <taxon>Ecdysozoa</taxon>
        <taxon>Arthropoda</taxon>
        <taxon>Hexapoda</taxon>
        <taxon>Insecta</taxon>
        <taxon>Pterygota</taxon>
        <taxon>Neoptera</taxon>
        <taxon>Paraneoptera</taxon>
        <taxon>Thysanoptera</taxon>
        <taxon>Terebrantia</taxon>
        <taxon>Thripoidea</taxon>
        <taxon>Thripidae</taxon>
        <taxon>Frankliniella</taxon>
    </lineage>
</organism>
<keyword evidence="5" id="KW-0444">Lipid biosynthesis</keyword>
<keyword evidence="10" id="KW-0152">Cholesterol biosynthesis</keyword>
<evidence type="ECO:0000256" key="8">
    <source>
        <dbReference type="ARBA" id="ARBA00022741"/>
    </source>
</evidence>
<dbReference type="AlphaFoldDB" id="A0A6J1SS25"/>
<keyword evidence="8 18" id="KW-0547">Nucleotide-binding</keyword>
<dbReference type="GO" id="GO:0005524">
    <property type="term" value="F:ATP binding"/>
    <property type="evidence" value="ECO:0007669"/>
    <property type="project" value="UniProtKB-KW"/>
</dbReference>
<evidence type="ECO:0000256" key="13">
    <source>
        <dbReference type="ARBA" id="ARBA00023011"/>
    </source>
</evidence>
<evidence type="ECO:0000256" key="18">
    <source>
        <dbReference type="PIRSR" id="PIRSR036639-1"/>
    </source>
</evidence>
<reference evidence="20" key="1">
    <citation type="submission" date="2025-08" db="UniProtKB">
        <authorList>
            <consortium name="RefSeq"/>
        </authorList>
    </citation>
    <scope>IDENTIFICATION</scope>
    <source>
        <tissue evidence="20">Whole organism</tissue>
    </source>
</reference>
<dbReference type="InterPro" id="IPR027417">
    <property type="entry name" value="P-loop_NTPase"/>
</dbReference>
<proteinExistence type="predicted"/>
<evidence type="ECO:0000256" key="11">
    <source>
        <dbReference type="ARBA" id="ARBA00022840"/>
    </source>
</evidence>
<dbReference type="PIRSF" id="PIRSF036639">
    <property type="entry name" value="PMK_anim"/>
    <property type="match status" value="1"/>
</dbReference>
<dbReference type="GO" id="GO:0006695">
    <property type="term" value="P:cholesterol biosynthetic process"/>
    <property type="evidence" value="ECO:0007669"/>
    <property type="project" value="UniProtKB-KW"/>
</dbReference>
<evidence type="ECO:0000256" key="5">
    <source>
        <dbReference type="ARBA" id="ARBA00022516"/>
    </source>
</evidence>
<keyword evidence="14" id="KW-0443">Lipid metabolism</keyword>
<comment type="pathway">
    <text evidence="2">Isoprenoid biosynthesis; isopentenyl diphosphate biosynthesis via mevalonate pathway; isopentenyl diphosphate from (R)-mevalonate: step 2/3.</text>
</comment>